<reference evidence="2 3" key="1">
    <citation type="submission" date="2019-04" db="EMBL/GenBank/DDBJ databases">
        <title>Friends and foes A comparative genomics study of 23 Aspergillus species from section Flavi.</title>
        <authorList>
            <consortium name="DOE Joint Genome Institute"/>
            <person name="Kjaerbolling I."/>
            <person name="Vesth T."/>
            <person name="Frisvad J.C."/>
            <person name="Nybo J.L."/>
            <person name="Theobald S."/>
            <person name="Kildgaard S."/>
            <person name="Isbrandt T."/>
            <person name="Kuo A."/>
            <person name="Sato A."/>
            <person name="Lyhne E.K."/>
            <person name="Kogle M.E."/>
            <person name="Wiebenga A."/>
            <person name="Kun R.S."/>
            <person name="Lubbers R.J."/>
            <person name="Makela M.R."/>
            <person name="Barry K."/>
            <person name="Chovatia M."/>
            <person name="Clum A."/>
            <person name="Daum C."/>
            <person name="Haridas S."/>
            <person name="He G."/>
            <person name="LaButti K."/>
            <person name="Lipzen A."/>
            <person name="Mondo S."/>
            <person name="Riley R."/>
            <person name="Salamov A."/>
            <person name="Simmons B.A."/>
            <person name="Magnuson J.K."/>
            <person name="Henrissat B."/>
            <person name="Mortensen U.H."/>
            <person name="Larsen T.O."/>
            <person name="Devries R.P."/>
            <person name="Grigoriev I.V."/>
            <person name="Machida M."/>
            <person name="Baker S.E."/>
            <person name="Andersen M.R."/>
        </authorList>
    </citation>
    <scope>NUCLEOTIDE SEQUENCE [LARGE SCALE GENOMIC DNA]</scope>
    <source>
        <strain evidence="2 3">IBT 18842</strain>
    </source>
</reference>
<protein>
    <submittedName>
        <fullName evidence="2">Alpha/beta-hydrolase</fullName>
    </submittedName>
</protein>
<feature type="domain" description="AB hydrolase-1" evidence="1">
    <location>
        <begin position="6"/>
        <end position="254"/>
    </location>
</feature>
<dbReference type="InterPro" id="IPR029058">
    <property type="entry name" value="AB_hydrolase_fold"/>
</dbReference>
<dbReference type="Pfam" id="PF12697">
    <property type="entry name" value="Abhydrolase_6"/>
    <property type="match status" value="1"/>
</dbReference>
<organism evidence="2 3">
    <name type="scientific">Aspergillus avenaceus</name>
    <dbReference type="NCBI Taxonomy" id="36643"/>
    <lineage>
        <taxon>Eukaryota</taxon>
        <taxon>Fungi</taxon>
        <taxon>Dikarya</taxon>
        <taxon>Ascomycota</taxon>
        <taxon>Pezizomycotina</taxon>
        <taxon>Eurotiomycetes</taxon>
        <taxon>Eurotiomycetidae</taxon>
        <taxon>Eurotiales</taxon>
        <taxon>Aspergillaceae</taxon>
        <taxon>Aspergillus</taxon>
        <taxon>Aspergillus subgen. Circumdati</taxon>
    </lineage>
</organism>
<sequence>MPLPTIVIIPGAWHCPKHYQHLIDRLHKNNYEATAVTLPSVNSSPAHTSWDQDAQAIRQVILEKLDGGKNVIALAHSFGGVAMSEAVKGLGKDVRERQGLKCGVVRLIYMCAMALPKGQTHMGQIKPQTAEEEEMERKRREYGEKFGGMKFTEDGAMLLDKAAIREVFYNRCQPQDVEEALGLLGSFPPGPLTVPVTYTAYKEIPSTYIVCENDRALALSFQERMIAQSKGAFHVERCQEDHAPFLSNPGFVVDCIRRAAGEQV</sequence>
<proteinExistence type="predicted"/>
<dbReference type="Gene3D" id="3.40.50.1820">
    <property type="entry name" value="alpha/beta hydrolase"/>
    <property type="match status" value="1"/>
</dbReference>
<dbReference type="InterPro" id="IPR000073">
    <property type="entry name" value="AB_hydrolase_1"/>
</dbReference>
<dbReference type="Proteomes" id="UP000325780">
    <property type="component" value="Unassembled WGS sequence"/>
</dbReference>
<dbReference type="PANTHER" id="PTHR37017:SF11">
    <property type="entry name" value="ESTERASE_LIPASE_THIOESTERASE DOMAIN-CONTAINING PROTEIN"/>
    <property type="match status" value="1"/>
</dbReference>
<accession>A0A5N6TT65</accession>
<dbReference type="InterPro" id="IPR052897">
    <property type="entry name" value="Sec-Metab_Biosynth_Hydrolase"/>
</dbReference>
<dbReference type="OrthoDB" id="408373at2759"/>
<dbReference type="GO" id="GO:0016787">
    <property type="term" value="F:hydrolase activity"/>
    <property type="evidence" value="ECO:0007669"/>
    <property type="project" value="UniProtKB-KW"/>
</dbReference>
<gene>
    <name evidence="2" type="ORF">BDV25DRAFT_156237</name>
</gene>
<dbReference type="SUPFAM" id="SSF53474">
    <property type="entry name" value="alpha/beta-Hydrolases"/>
    <property type="match status" value="1"/>
</dbReference>
<dbReference type="EMBL" id="ML742121">
    <property type="protein sequence ID" value="KAE8149500.1"/>
    <property type="molecule type" value="Genomic_DNA"/>
</dbReference>
<dbReference type="AlphaFoldDB" id="A0A5N6TT65"/>
<evidence type="ECO:0000259" key="1">
    <source>
        <dbReference type="Pfam" id="PF12697"/>
    </source>
</evidence>
<evidence type="ECO:0000313" key="2">
    <source>
        <dbReference type="EMBL" id="KAE8149500.1"/>
    </source>
</evidence>
<name>A0A5N6TT65_ASPAV</name>
<keyword evidence="3" id="KW-1185">Reference proteome</keyword>
<evidence type="ECO:0000313" key="3">
    <source>
        <dbReference type="Proteomes" id="UP000325780"/>
    </source>
</evidence>
<keyword evidence="2" id="KW-0378">Hydrolase</keyword>
<dbReference type="PANTHER" id="PTHR37017">
    <property type="entry name" value="AB HYDROLASE-1 DOMAIN-CONTAINING PROTEIN-RELATED"/>
    <property type="match status" value="1"/>
</dbReference>